<feature type="non-terminal residue" evidence="2">
    <location>
        <position position="194"/>
    </location>
</feature>
<evidence type="ECO:0000259" key="1">
    <source>
        <dbReference type="Pfam" id="PF11741"/>
    </source>
</evidence>
<dbReference type="EMBL" id="UINC01202311">
    <property type="protein sequence ID" value="SVE22049.1"/>
    <property type="molecule type" value="Genomic_DNA"/>
</dbReference>
<gene>
    <name evidence="2" type="ORF">METZ01_LOCUS474903</name>
</gene>
<reference evidence="2" key="1">
    <citation type="submission" date="2018-05" db="EMBL/GenBank/DDBJ databases">
        <authorList>
            <person name="Lanie J.A."/>
            <person name="Ng W.-L."/>
            <person name="Kazmierczak K.M."/>
            <person name="Andrzejewski T.M."/>
            <person name="Davidsen T.M."/>
            <person name="Wayne K.J."/>
            <person name="Tettelin H."/>
            <person name="Glass J.I."/>
            <person name="Rusch D."/>
            <person name="Podicherti R."/>
            <person name="Tsui H.-C.T."/>
            <person name="Winkler M.E."/>
        </authorList>
    </citation>
    <scope>NUCLEOTIDE SEQUENCE</scope>
</reference>
<sequence>MVNTMTNGISKARSLLQATFVGLALVFSSSVLAIVMEDIEFSSLPGDKIEIRMIFDGVPPDPTGYTIEQPARIALDLAGVKSRLPAKQHPLGSGNARSVTVVEAGDRTRVIVAMKELVAYRARVLGNSLYVLVGEDDSGLITSTTTDGGIRVTNINPKEAFVEEGFPVVEEIDFRRGEDGEGRVIVRLSDVGVG</sequence>
<proteinExistence type="predicted"/>
<evidence type="ECO:0000313" key="2">
    <source>
        <dbReference type="EMBL" id="SVE22049.1"/>
    </source>
</evidence>
<dbReference type="Gene3D" id="2.60.40.3500">
    <property type="match status" value="1"/>
</dbReference>
<protein>
    <recommendedName>
        <fullName evidence="1">AMIN domain-containing protein</fullName>
    </recommendedName>
</protein>
<organism evidence="2">
    <name type="scientific">marine metagenome</name>
    <dbReference type="NCBI Taxonomy" id="408172"/>
    <lineage>
        <taxon>unclassified sequences</taxon>
        <taxon>metagenomes</taxon>
        <taxon>ecological metagenomes</taxon>
    </lineage>
</organism>
<accession>A0A383BQ91</accession>
<name>A0A383BQ91_9ZZZZ</name>
<dbReference type="InterPro" id="IPR021731">
    <property type="entry name" value="AMIN_dom"/>
</dbReference>
<dbReference type="AlphaFoldDB" id="A0A383BQ91"/>
<dbReference type="Pfam" id="PF11741">
    <property type="entry name" value="AMIN"/>
    <property type="match status" value="1"/>
</dbReference>
<feature type="domain" description="AMIN" evidence="1">
    <location>
        <begin position="39"/>
        <end position="123"/>
    </location>
</feature>